<evidence type="ECO:0000256" key="9">
    <source>
        <dbReference type="ARBA" id="ARBA00025599"/>
    </source>
</evidence>
<dbReference type="OrthoDB" id="8191639at2759"/>
<evidence type="ECO:0000259" key="11">
    <source>
        <dbReference type="SMART" id="SM00479"/>
    </source>
</evidence>
<evidence type="ECO:0000313" key="14">
    <source>
        <dbReference type="Proteomes" id="UP000630445"/>
    </source>
</evidence>
<comment type="function">
    <text evidence="9">Exoribonuclease involved in ribosome biosynthesis. Involved in the processing of ITS1, the internal transcribed spacer localized between the 18S and 5.8S rRNAs.</text>
</comment>
<evidence type="ECO:0000256" key="6">
    <source>
        <dbReference type="ARBA" id="ARBA00022801"/>
    </source>
</evidence>
<dbReference type="InterPro" id="IPR013924">
    <property type="entry name" value="RNase_H2_suC"/>
</dbReference>
<dbReference type="InterPro" id="IPR037431">
    <property type="entry name" value="REX4_DEDDh_dom"/>
</dbReference>
<dbReference type="PANTHER" id="PTHR12801:SF45">
    <property type="entry name" value="RNA EXONUCLEASE 4"/>
    <property type="match status" value="1"/>
</dbReference>
<feature type="domain" description="Exonuclease" evidence="11">
    <location>
        <begin position="115"/>
        <end position="277"/>
    </location>
</feature>
<comment type="subcellular location">
    <subcellularLocation>
        <location evidence="1">Nucleus</location>
    </subcellularLocation>
</comment>
<dbReference type="InterPro" id="IPR047021">
    <property type="entry name" value="REXO1/3/4-like"/>
</dbReference>
<feature type="compositionally biased region" description="Basic residues" evidence="10">
    <location>
        <begin position="300"/>
        <end position="310"/>
    </location>
</feature>
<evidence type="ECO:0000256" key="7">
    <source>
        <dbReference type="ARBA" id="ARBA00022839"/>
    </source>
</evidence>
<dbReference type="InterPro" id="IPR012337">
    <property type="entry name" value="RNaseH-like_sf"/>
</dbReference>
<keyword evidence="7" id="KW-0269">Exonuclease</keyword>
<feature type="compositionally biased region" description="Basic and acidic residues" evidence="10">
    <location>
        <begin position="12"/>
        <end position="21"/>
    </location>
</feature>
<sequence>MDVNNLSSNWKKLQETLKKDNAPSGSKKRKTSDPETQNVAIKKQRTATIERKKSSIKKRRMSEGEDNGGDRSAQESVVKTISRKSSTATISESTRTASKPAKVNEGRSPTAEIGKYVAMDCEMVGVGPNPDNDSALARVSIVNFNGEQVYDSYVRPKEMVTDWRTHVSGIAPKHMAEARSLEQVQKDVAEILDGRILVGHAVSNDLDALLLGHPKRDIRDTSKHPPYRKIAGGGSPRLKVLASEFLGLNIQDGAHSSVEDAKATMLLYRRDKEAFEREHLKKWPIRVVVDKKENGEDQKKKKKKKKKKPRKSDLTVSGWRISYPLNAGNASYQIVSKNNHPAVQQNIRSKSTGIEQALANFFNYSHCLATFTEYSTSLPSAGLEMFAIQAPQSSSTDSEKCMEDCTPNILPCRIHHDGSVETLERYWNPVPDQKDGSLQTAYFRGRKLRGRRVAIPEGYQGIVAKPTERVLPSKRRDTAYEAENMQIEQEESIKVLEKQATFDEFMVWGHEEVPAADDAFVKGVEEWLKMAEALHTQPSDAKTSST</sequence>
<feature type="region of interest" description="Disordered" evidence="10">
    <location>
        <begin position="294"/>
        <end position="314"/>
    </location>
</feature>
<evidence type="ECO:0000256" key="5">
    <source>
        <dbReference type="ARBA" id="ARBA00022722"/>
    </source>
</evidence>
<dbReference type="SUPFAM" id="SSF53098">
    <property type="entry name" value="Ribonuclease H-like"/>
    <property type="match status" value="1"/>
</dbReference>
<dbReference type="Gene3D" id="2.40.128.680">
    <property type="match status" value="1"/>
</dbReference>
<dbReference type="GO" id="GO:0005634">
    <property type="term" value="C:nucleus"/>
    <property type="evidence" value="ECO:0007669"/>
    <property type="project" value="UniProtKB-SubCell"/>
</dbReference>
<dbReference type="AlphaFoldDB" id="A0A8H6P8A2"/>
<dbReference type="GO" id="GO:0000027">
    <property type="term" value="P:ribosomal large subunit assembly"/>
    <property type="evidence" value="ECO:0007669"/>
    <property type="project" value="TreeGrafter"/>
</dbReference>
<evidence type="ECO:0000313" key="13">
    <source>
        <dbReference type="EMBL" id="KAF7165176.1"/>
    </source>
</evidence>
<accession>A0A8H6P8A2</accession>
<comment type="similarity">
    <text evidence="2">Belongs to the REXO4 family.</text>
</comment>
<evidence type="ECO:0000256" key="3">
    <source>
        <dbReference type="ARBA" id="ARBA00016937"/>
    </source>
</evidence>
<dbReference type="Pfam" id="PF00929">
    <property type="entry name" value="RNase_T"/>
    <property type="match status" value="1"/>
</dbReference>
<dbReference type="PANTHER" id="PTHR12801">
    <property type="entry name" value="RNA EXONUCLEASE REXO1 / RECO3 FAMILY MEMBER-RELATED"/>
    <property type="match status" value="1"/>
</dbReference>
<protein>
    <recommendedName>
        <fullName evidence="3">RNA exonuclease 4</fullName>
    </recommendedName>
</protein>
<keyword evidence="14" id="KW-1185">Reference proteome</keyword>
<feature type="compositionally biased region" description="Polar residues" evidence="10">
    <location>
        <begin position="74"/>
        <end position="97"/>
    </location>
</feature>
<proteinExistence type="inferred from homology"/>
<evidence type="ECO:0000256" key="4">
    <source>
        <dbReference type="ARBA" id="ARBA00022552"/>
    </source>
</evidence>
<dbReference type="CDD" id="cd09271">
    <property type="entry name" value="RNase_H2-C"/>
    <property type="match status" value="1"/>
</dbReference>
<comment type="caution">
    <text evidence="12">The sequence shown here is derived from an EMBL/GenBank/DDBJ whole genome shotgun (WGS) entry which is preliminary data.</text>
</comment>
<evidence type="ECO:0000256" key="2">
    <source>
        <dbReference type="ARBA" id="ARBA00010489"/>
    </source>
</evidence>
<keyword evidence="4" id="KW-0698">rRNA processing</keyword>
<dbReference type="GO" id="GO:0032299">
    <property type="term" value="C:ribonuclease H2 complex"/>
    <property type="evidence" value="ECO:0007669"/>
    <property type="project" value="InterPro"/>
</dbReference>
<feature type="compositionally biased region" description="Polar residues" evidence="10">
    <location>
        <begin position="1"/>
        <end position="11"/>
    </location>
</feature>
<keyword evidence="6" id="KW-0378">Hydrolase</keyword>
<gene>
    <name evidence="12" type="ORF">CNMCM5793_009302</name>
    <name evidence="13" type="ORF">CNMCM6106_001416</name>
</gene>
<dbReference type="Pfam" id="PF08615">
    <property type="entry name" value="RNase_H2_suC"/>
    <property type="match status" value="1"/>
</dbReference>
<dbReference type="InterPro" id="IPR013520">
    <property type="entry name" value="Ribonucl_H"/>
</dbReference>
<evidence type="ECO:0000256" key="8">
    <source>
        <dbReference type="ARBA" id="ARBA00023242"/>
    </source>
</evidence>
<dbReference type="Proteomes" id="UP000630445">
    <property type="component" value="Unassembled WGS sequence"/>
</dbReference>
<dbReference type="GO" id="GO:0003676">
    <property type="term" value="F:nucleic acid binding"/>
    <property type="evidence" value="ECO:0007669"/>
    <property type="project" value="InterPro"/>
</dbReference>
<dbReference type="GO" id="GO:0008408">
    <property type="term" value="F:3'-5' exonuclease activity"/>
    <property type="evidence" value="ECO:0007669"/>
    <property type="project" value="InterPro"/>
</dbReference>
<dbReference type="Proteomes" id="UP000662466">
    <property type="component" value="Unassembled WGS sequence"/>
</dbReference>
<feature type="region of interest" description="Disordered" evidence="10">
    <location>
        <begin position="1"/>
        <end position="107"/>
    </location>
</feature>
<keyword evidence="8" id="KW-0539">Nucleus</keyword>
<dbReference type="Gene3D" id="3.30.420.10">
    <property type="entry name" value="Ribonuclease H-like superfamily/Ribonuclease H"/>
    <property type="match status" value="1"/>
</dbReference>
<dbReference type="GO" id="GO:0006401">
    <property type="term" value="P:RNA catabolic process"/>
    <property type="evidence" value="ECO:0007669"/>
    <property type="project" value="InterPro"/>
</dbReference>
<dbReference type="EMBL" id="JACBAF010002174">
    <property type="protein sequence ID" value="KAF7165176.1"/>
    <property type="molecule type" value="Genomic_DNA"/>
</dbReference>
<dbReference type="EMBL" id="JACBAD010002040">
    <property type="protein sequence ID" value="KAF7121749.1"/>
    <property type="molecule type" value="Genomic_DNA"/>
</dbReference>
<dbReference type="FunFam" id="3.30.420.10:FF:000007">
    <property type="entry name" value="Interferon-stimulated exonuclease gene 20"/>
    <property type="match status" value="1"/>
</dbReference>
<evidence type="ECO:0000256" key="10">
    <source>
        <dbReference type="SAM" id="MobiDB-lite"/>
    </source>
</evidence>
<dbReference type="SMART" id="SM00479">
    <property type="entry name" value="EXOIII"/>
    <property type="match status" value="1"/>
</dbReference>
<organism evidence="12 14">
    <name type="scientific">Aspergillus hiratsukae</name>
    <dbReference type="NCBI Taxonomy" id="1194566"/>
    <lineage>
        <taxon>Eukaryota</taxon>
        <taxon>Fungi</taxon>
        <taxon>Dikarya</taxon>
        <taxon>Ascomycota</taxon>
        <taxon>Pezizomycotina</taxon>
        <taxon>Eurotiomycetes</taxon>
        <taxon>Eurotiomycetidae</taxon>
        <taxon>Eurotiales</taxon>
        <taxon>Aspergillaceae</taxon>
        <taxon>Aspergillus</taxon>
        <taxon>Aspergillus subgen. Fumigati</taxon>
    </lineage>
</organism>
<reference evidence="12" key="1">
    <citation type="submission" date="2020-06" db="EMBL/GenBank/DDBJ databases">
        <title>Draft genome sequences of strains closely related to Aspergillus parafelis and Aspergillus hiratsukae.</title>
        <authorList>
            <person name="Dos Santos R.A.C."/>
            <person name="Rivero-Menendez O."/>
            <person name="Steenwyk J.L."/>
            <person name="Mead M.E."/>
            <person name="Goldman G.H."/>
            <person name="Alastruey-Izquierdo A."/>
            <person name="Rokas A."/>
        </authorList>
    </citation>
    <scope>NUCLEOTIDE SEQUENCE</scope>
    <source>
        <strain evidence="12">CNM-CM5793</strain>
        <strain evidence="13">CNM-CM6106</strain>
    </source>
</reference>
<keyword evidence="5" id="KW-0540">Nuclease</keyword>
<dbReference type="CDD" id="cd06144">
    <property type="entry name" value="REX4_like"/>
    <property type="match status" value="1"/>
</dbReference>
<name>A0A8H6P8A2_9EURO</name>
<dbReference type="InterPro" id="IPR036397">
    <property type="entry name" value="RNaseH_sf"/>
</dbReference>
<evidence type="ECO:0000313" key="12">
    <source>
        <dbReference type="EMBL" id="KAF7121749.1"/>
    </source>
</evidence>
<dbReference type="GO" id="GO:0006364">
    <property type="term" value="P:rRNA processing"/>
    <property type="evidence" value="ECO:0007669"/>
    <property type="project" value="UniProtKB-KW"/>
</dbReference>
<evidence type="ECO:0000256" key="1">
    <source>
        <dbReference type="ARBA" id="ARBA00004123"/>
    </source>
</evidence>